<organism evidence="2 3">
    <name type="scientific">Lithocarpus litseifolius</name>
    <dbReference type="NCBI Taxonomy" id="425828"/>
    <lineage>
        <taxon>Eukaryota</taxon>
        <taxon>Viridiplantae</taxon>
        <taxon>Streptophyta</taxon>
        <taxon>Embryophyta</taxon>
        <taxon>Tracheophyta</taxon>
        <taxon>Spermatophyta</taxon>
        <taxon>Magnoliopsida</taxon>
        <taxon>eudicotyledons</taxon>
        <taxon>Gunneridae</taxon>
        <taxon>Pentapetalae</taxon>
        <taxon>rosids</taxon>
        <taxon>fabids</taxon>
        <taxon>Fagales</taxon>
        <taxon>Fagaceae</taxon>
        <taxon>Lithocarpus</taxon>
    </lineage>
</organism>
<reference evidence="2 3" key="1">
    <citation type="submission" date="2024-01" db="EMBL/GenBank/DDBJ databases">
        <title>A telomere-to-telomere, gap-free genome of sweet tea (Lithocarpus litseifolius).</title>
        <authorList>
            <person name="Zhou J."/>
        </authorList>
    </citation>
    <scope>NUCLEOTIDE SEQUENCE [LARGE SCALE GENOMIC DNA]</scope>
    <source>
        <strain evidence="2">Zhou-2022a</strain>
        <tissue evidence="2">Leaf</tissue>
    </source>
</reference>
<evidence type="ECO:0000256" key="1">
    <source>
        <dbReference type="SAM" id="MobiDB-lite"/>
    </source>
</evidence>
<sequence>MGLVLIAVGRHGFGSVHQRDGSSELNSIGNVDQKHVHQLVILPLLRAEGLRCSVKPASRCALHSRETTRPRPSRKSHGPALNLERASQDFALTDPAQ</sequence>
<dbReference type="AntiFam" id="ANF00039">
    <property type="entry name" value="Antisense to SRP RNA"/>
</dbReference>
<keyword evidence="3" id="KW-1185">Reference proteome</keyword>
<feature type="region of interest" description="Disordered" evidence="1">
    <location>
        <begin position="58"/>
        <end position="97"/>
    </location>
</feature>
<protein>
    <submittedName>
        <fullName evidence="2">Uncharacterized protein</fullName>
    </submittedName>
</protein>
<accession>A0AAW2CH77</accession>
<evidence type="ECO:0000313" key="3">
    <source>
        <dbReference type="Proteomes" id="UP001459277"/>
    </source>
</evidence>
<proteinExistence type="predicted"/>
<dbReference type="Proteomes" id="UP001459277">
    <property type="component" value="Unassembled WGS sequence"/>
</dbReference>
<dbReference type="EMBL" id="JAZDWU010000007">
    <property type="protein sequence ID" value="KAK9995745.1"/>
    <property type="molecule type" value="Genomic_DNA"/>
</dbReference>
<dbReference type="AlphaFoldDB" id="A0AAW2CH77"/>
<gene>
    <name evidence="2" type="ORF">SO802_020431</name>
</gene>
<evidence type="ECO:0000313" key="2">
    <source>
        <dbReference type="EMBL" id="KAK9995745.1"/>
    </source>
</evidence>
<comment type="caution">
    <text evidence="2">The sequence shown here is derived from an EMBL/GenBank/DDBJ whole genome shotgun (WGS) entry which is preliminary data.</text>
</comment>
<name>A0AAW2CH77_9ROSI</name>